<evidence type="ECO:0000313" key="1">
    <source>
        <dbReference type="EMBL" id="CAD7408042.1"/>
    </source>
</evidence>
<protein>
    <submittedName>
        <fullName evidence="1">Uncharacterized protein</fullName>
    </submittedName>
</protein>
<accession>A0A7R9D4N3</accession>
<dbReference type="EMBL" id="OD003518">
    <property type="protein sequence ID" value="CAD7408042.1"/>
    <property type="molecule type" value="Genomic_DNA"/>
</dbReference>
<gene>
    <name evidence="1" type="ORF">TPSB3V08_LOCUS6172</name>
</gene>
<organism evidence="1">
    <name type="scientific">Timema poppense</name>
    <name type="common">Walking stick</name>
    <dbReference type="NCBI Taxonomy" id="170557"/>
    <lineage>
        <taxon>Eukaryota</taxon>
        <taxon>Metazoa</taxon>
        <taxon>Ecdysozoa</taxon>
        <taxon>Arthropoda</taxon>
        <taxon>Hexapoda</taxon>
        <taxon>Insecta</taxon>
        <taxon>Pterygota</taxon>
        <taxon>Neoptera</taxon>
        <taxon>Polyneoptera</taxon>
        <taxon>Phasmatodea</taxon>
        <taxon>Timematodea</taxon>
        <taxon>Timematoidea</taxon>
        <taxon>Timematidae</taxon>
        <taxon>Timema</taxon>
    </lineage>
</organism>
<name>A0A7R9D4N3_TIMPO</name>
<dbReference type="AlphaFoldDB" id="A0A7R9D4N3"/>
<sequence>MYSMSAYSLYNSPAALSCAVCVPTHYTTHLLRYHVQYVCLHTTQLTCRAIMYNMSAYSLYNSPAVLSYTICLPAHYTTHLLRYPKKYKCEVKENGPERTGLSRSQQSQSCRNNLCGESKSLVPALLGRVCPRLNHLGPHHKLTVSHEPYRSGGQHCVLLPTSYYFTDNWAQHIGCEKHVRALERAGDLHERRTQQTPGQGEGQLQSLMDFLLREVKQEEGICLAVKGFNISGGEEVVKGKRRNIPGYGETKIFTAAALGKRGSRTVRALIDMGSQRSYILKEVVGQMGYTSIGEERIQHALFGGNQSERKYLCQRELQLLGIEINDEVGPVQVLLGADFAGKILTGERVLKEQGLKYSELRQSDIMICEIISLSKGVRQEKKANKEASVQTTTDTSRSKINKMDVWYHQLLELNIETAANCGSGLTFLLPKGKLENNLGKTTLCTSNRDSNTDLPVFGSPVYCESDALDHAATEVGHGPIVCLTTKMDAEHGKAADITKSQSATKTGQHRAKSRLHETCQSTLAISSSLPTTGRMEPASPPSQSVPRYLQPAAWNLPVHPRTQFLVTYNRPHGTCQSTLALSSSLPTTGRMEPASPPSHSVPRYLQPAAWNLPVHPRTQFLVTYNRPHGTCQSTLALSSSLPTTGRMEPASPPSHSVPRYLQPAAWNLPVHPRTQFLVTYNRPHGTCQSTLALSSSLPTTGRMEPASPPSHSVPRYLQPAAWNLPVHPRTQFLVTYNRPHGTCQSTLALSSSLPTTGRMEPASPPSHSVPRYLQPAAWNLPVHPRTQFLVTYNRPHGTCQSTLALSSSLPTTGRMEPASPPSHSVPRYLQPAAWNLPVHPRTQFLVTYNRPHGTCQSTLALSSSLPTTGRMEPASPPSHSVPRYLQPAAWNLPVHPRTQFLVTYNRPHGTCQSTLALSSSLPTTGRMEPASPPSHSVPRYLQPAAWKLPVHPRIQFLVTYDWPIIHKVRNNEKG</sequence>
<proteinExistence type="predicted"/>
<reference evidence="1" key="1">
    <citation type="submission" date="2020-11" db="EMBL/GenBank/DDBJ databases">
        <authorList>
            <person name="Tran Van P."/>
        </authorList>
    </citation>
    <scope>NUCLEOTIDE SEQUENCE</scope>
</reference>